<proteinExistence type="predicted"/>
<evidence type="ECO:0000313" key="4">
    <source>
        <dbReference type="Proteomes" id="UP000219813"/>
    </source>
</evidence>
<reference evidence="1" key="2">
    <citation type="submission" date="2016-05" db="EMBL/GenBank/DDBJ databases">
        <authorList>
            <person name="Lavstsen T."/>
            <person name="Jespersen J.S."/>
        </authorList>
    </citation>
    <scope>NUCLEOTIDE SEQUENCE [LARGE SCALE GENOMIC DNA]</scope>
</reference>
<dbReference type="KEGG" id="pmal:PMUG01_08051900"/>
<protein>
    <submittedName>
        <fullName evidence="1">Uncharacterized protein</fullName>
    </submittedName>
</protein>
<dbReference type="OrthoDB" id="370476at2759"/>
<dbReference type="Proteomes" id="UP000078597">
    <property type="component" value="Unassembled WGS sequence"/>
</dbReference>
<dbReference type="EMBL" id="FLQW01005987">
    <property type="protein sequence ID" value="SBS99741.1"/>
    <property type="molecule type" value="Genomic_DNA"/>
</dbReference>
<organism evidence="1 3">
    <name type="scientific">Plasmodium malariae</name>
    <dbReference type="NCBI Taxonomy" id="5858"/>
    <lineage>
        <taxon>Eukaryota</taxon>
        <taxon>Sar</taxon>
        <taxon>Alveolata</taxon>
        <taxon>Apicomplexa</taxon>
        <taxon>Aconoidasida</taxon>
        <taxon>Haemosporida</taxon>
        <taxon>Plasmodiidae</taxon>
        <taxon>Plasmodium</taxon>
        <taxon>Plasmodium (Plasmodium)</taxon>
    </lineage>
</organism>
<reference evidence="2 4" key="3">
    <citation type="submission" date="2016-06" db="EMBL/GenBank/DDBJ databases">
        <authorList>
            <consortium name="Pathogen Informatics"/>
        </authorList>
    </citation>
    <scope>NUCLEOTIDE SEQUENCE [LARGE SCALE GENOMIC DNA]</scope>
</reference>
<name>A0A1A8X3E3_PLAMA</name>
<evidence type="ECO:0000313" key="3">
    <source>
        <dbReference type="Proteomes" id="UP000078597"/>
    </source>
</evidence>
<keyword evidence="4" id="KW-1185">Reference proteome</keyword>
<dbReference type="RefSeq" id="XP_028861360.1">
    <property type="nucleotide sequence ID" value="XM_029004697.1"/>
</dbReference>
<dbReference type="Proteomes" id="UP000219813">
    <property type="component" value="Chromosome 8"/>
</dbReference>
<dbReference type="OMA" id="NYFYIQK"/>
<dbReference type="GeneID" id="39868501"/>
<dbReference type="EMBL" id="LT594629">
    <property type="protein sequence ID" value="SCN12389.1"/>
    <property type="molecule type" value="Genomic_DNA"/>
</dbReference>
<dbReference type="VEuPathDB" id="PlasmoDB:PmUG01_08051900"/>
<sequence length="1316" mass="158788">MRYDTCENGFSIFETLQKYSNENRLNIKIRIKKKEKEYIYIYIIKELNKNEKNMQKFSKYAYHKIINNDNHNTNKIINRPFNHIFLHYQVIQENIHEKCKFLLTDCKPFNILKDYIVEKKHIANEKWKKEKKTFSHINCKNEVTYYRKNNVDNVSISHNLYASLKNIFVLIDKINRFLVVNNLQKCRNISPCRIVEYNVYINERLYLFCLHVPDEFVNETLHEIEKILRDKDFVELCREIKNLNFNELASFFNIYNNIIGKKYNEQCDNNFKIFFFFQDVEKFILQNLCISIHNIITNANNKIIHNENISKKYSSSNKINFHRMYMEILSILNVLKNNNKLYVNFIDFILFIQFKAVYKHNHHYNYSYSINLIQVIHKVLFSQLNYLYTTKPYEEEEFIYENFFTVLNDNYFYIEKEKFTWNYIEKHYEDIKPYRSLRTTSLGSRDIKKKNIDLDEDRKNKNFSRCVQEKNCSHSENHLYNDGKYYPTQNDNKNELKRSDNKNACYQKKLLNCSEYVNTDDLTYNCKNAYFLINITENEYKRISKGIEDLYLLHYGIILLTIIVKKIKYMENRNALIDEVRILRTVNILMHVNNTKLINLNKLINEKATFLKEFSSIQCGKESLNFLLFVDFIFNTLKNVKYDNKCIKRITQEYDTNKYFLEILSLASNIKHLLTSKEKKKKKKNKNEGIKHYSVKSNIISENEASTDEMEKNEKKIISKINRNINFLTSEIILTFSNYTTSSPYSCNDISCNDDMTTIYMSYIFNDLYFQNNHKIIKFVFSYFLKHFKDINSVLKLNKINIYFQYITIYNFLKLFKNEVNKPSTEYHNVLKMFMECFDNNLYHKVNEDSSFNNIHDNNSDGIFYVDIKIEQYLHFLNKLWYFYFLSKKLITNCEFLSHFNYHFYLTFHMINQYVQKYMNNSELFTIFVNKCINKITGILVIQKYFNIYIEEDLIKHLSKIIYLAHNIISRENKRKILMYILPFIKQPKRNMDNLKNFLIDKEIAQNGVNNILLNNYKKDELHIYKCEKEEKRISFVQQVKSNICEERKKTNFNHNPCNDYEQYEKYNLNEMLLYLGCKKKNIAQIIEKLEKNKNYKINNNELYELLSEHMKECILIKKENVILKNKLNYIVLNFEKFISSYVSGIVSNKSLFMEENGYNHMNSTGCNNIVAKMEECNSILKGEYNTKEGNEMVVVNEDENPHNISIKFDYHQVKVKNEYFYELKKYENQSNIKINNILINMYMYNPHICAKNKNSFISKHKTKQKKMIILPYDTYKNIKKLVIYNDCESVNLFKRLNNSIYLLFLKMKFFFNKTN</sequence>
<reference evidence="3" key="1">
    <citation type="submission" date="2016-05" db="EMBL/GenBank/DDBJ databases">
        <authorList>
            <person name="Naeem Raeece"/>
        </authorList>
    </citation>
    <scope>NUCLEOTIDE SEQUENCE [LARGE SCALE GENOMIC DNA]</scope>
</reference>
<evidence type="ECO:0000313" key="2">
    <source>
        <dbReference type="EMBL" id="SCN12389.1"/>
    </source>
</evidence>
<gene>
    <name evidence="2" type="primary">PmUG01_08051900</name>
    <name evidence="1" type="ORF">PMALA_072190</name>
    <name evidence="2" type="ORF">PMUG01_08051900</name>
</gene>
<accession>A0A1A8X3E3</accession>
<evidence type="ECO:0000313" key="1">
    <source>
        <dbReference type="EMBL" id="SBS99741.1"/>
    </source>
</evidence>